<sequence length="93" mass="10416">MKDTICHRRLRRFRWQSNHHRALRACHGLHRHVHWRSRACLAWGASWGAAAHAIGTAADYARDEEAGAVASLTMVIAGIGMILIAPFLSRFMG</sequence>
<dbReference type="GO" id="GO:0016020">
    <property type="term" value="C:membrane"/>
    <property type="evidence" value="ECO:0007669"/>
    <property type="project" value="UniProtKB-SubCell"/>
</dbReference>
<dbReference type="InterPro" id="IPR007300">
    <property type="entry name" value="CidB/LrgB"/>
</dbReference>
<dbReference type="AlphaFoldDB" id="E6PLT7"/>
<comment type="subcellular location">
    <subcellularLocation>
        <location evidence="1">Membrane</location>
        <topology evidence="1">Multi-pass membrane protein</topology>
    </subcellularLocation>
</comment>
<protein>
    <submittedName>
        <fullName evidence="6">Uncharacterized protein</fullName>
    </submittedName>
</protein>
<gene>
    <name evidence="6" type="ORF">CARN2_2160</name>
</gene>
<organism evidence="6">
    <name type="scientific">mine drainage metagenome</name>
    <dbReference type="NCBI Taxonomy" id="410659"/>
    <lineage>
        <taxon>unclassified sequences</taxon>
        <taxon>metagenomes</taxon>
        <taxon>ecological metagenomes</taxon>
    </lineage>
</organism>
<keyword evidence="3 5" id="KW-1133">Transmembrane helix</keyword>
<evidence type="ECO:0000256" key="4">
    <source>
        <dbReference type="ARBA" id="ARBA00023136"/>
    </source>
</evidence>
<feature type="transmembrane region" description="Helical" evidence="5">
    <location>
        <begin position="40"/>
        <end position="61"/>
    </location>
</feature>
<evidence type="ECO:0000256" key="5">
    <source>
        <dbReference type="SAM" id="Phobius"/>
    </source>
</evidence>
<evidence type="ECO:0000313" key="6">
    <source>
        <dbReference type="EMBL" id="CBH95888.1"/>
    </source>
</evidence>
<keyword evidence="4 5" id="KW-0472">Membrane</keyword>
<dbReference type="EMBL" id="CABM01000014">
    <property type="protein sequence ID" value="CBH95888.1"/>
    <property type="molecule type" value="Genomic_DNA"/>
</dbReference>
<reference evidence="6" key="1">
    <citation type="submission" date="2009-10" db="EMBL/GenBank/DDBJ databases">
        <title>Diversity of trophic interactions inside an arsenic-rich microbial ecosystem.</title>
        <authorList>
            <person name="Bertin P.N."/>
            <person name="Heinrich-Salmeron A."/>
            <person name="Pelletier E."/>
            <person name="Goulhen-Chollet F."/>
            <person name="Arsene-Ploetze F."/>
            <person name="Gallien S."/>
            <person name="Calteau A."/>
            <person name="Vallenet D."/>
            <person name="Casiot C."/>
            <person name="Chane-Woon-Ming B."/>
            <person name="Giloteaux L."/>
            <person name="Barakat M."/>
            <person name="Bonnefoy V."/>
            <person name="Bruneel O."/>
            <person name="Chandler M."/>
            <person name="Cleiss J."/>
            <person name="Duran R."/>
            <person name="Elbaz-Poulichet F."/>
            <person name="Fonknechten N."/>
            <person name="Lauga B."/>
            <person name="Mornico D."/>
            <person name="Ortet P."/>
            <person name="Schaeffer C."/>
            <person name="Siguier P."/>
            <person name="Alexander Thil Smith A."/>
            <person name="Van Dorsselaer A."/>
            <person name="Weissenbach J."/>
            <person name="Medigue C."/>
            <person name="Le Paslier D."/>
        </authorList>
    </citation>
    <scope>NUCLEOTIDE SEQUENCE</scope>
</reference>
<dbReference type="Pfam" id="PF04172">
    <property type="entry name" value="LrgB"/>
    <property type="match status" value="1"/>
</dbReference>
<feature type="transmembrane region" description="Helical" evidence="5">
    <location>
        <begin position="67"/>
        <end position="88"/>
    </location>
</feature>
<evidence type="ECO:0000256" key="2">
    <source>
        <dbReference type="ARBA" id="ARBA00022692"/>
    </source>
</evidence>
<accession>E6PLT7</accession>
<name>E6PLT7_9ZZZZ</name>
<comment type="caution">
    <text evidence="6">The sequence shown here is derived from an EMBL/GenBank/DDBJ whole genome shotgun (WGS) entry which is preliminary data.</text>
</comment>
<proteinExistence type="predicted"/>
<keyword evidence="2 5" id="KW-0812">Transmembrane</keyword>
<evidence type="ECO:0000256" key="3">
    <source>
        <dbReference type="ARBA" id="ARBA00022989"/>
    </source>
</evidence>
<evidence type="ECO:0000256" key="1">
    <source>
        <dbReference type="ARBA" id="ARBA00004141"/>
    </source>
</evidence>